<reference evidence="1" key="2">
    <citation type="submission" date="2018-04" db="EMBL/GenBank/DDBJ databases">
        <title>OnivRS2 (Oryza nivara Reference Sequence Version 2).</title>
        <authorList>
            <person name="Zhang J."/>
            <person name="Kudrna D."/>
            <person name="Lee S."/>
            <person name="Talag J."/>
            <person name="Rajasekar S."/>
            <person name="Welchert J."/>
            <person name="Hsing Y.-I."/>
            <person name="Wing R.A."/>
        </authorList>
    </citation>
    <scope>NUCLEOTIDE SEQUENCE [LARGE SCALE GENOMIC DNA]</scope>
    <source>
        <strain evidence="1">SL10</strain>
    </source>
</reference>
<evidence type="ECO:0000313" key="2">
    <source>
        <dbReference type="Proteomes" id="UP000006591"/>
    </source>
</evidence>
<organism evidence="1">
    <name type="scientific">Oryza nivara</name>
    <name type="common">Indian wild rice</name>
    <name type="synonym">Oryza sativa f. spontanea</name>
    <dbReference type="NCBI Taxonomy" id="4536"/>
    <lineage>
        <taxon>Eukaryota</taxon>
        <taxon>Viridiplantae</taxon>
        <taxon>Streptophyta</taxon>
        <taxon>Embryophyta</taxon>
        <taxon>Tracheophyta</taxon>
        <taxon>Spermatophyta</taxon>
        <taxon>Magnoliopsida</taxon>
        <taxon>Liliopsida</taxon>
        <taxon>Poales</taxon>
        <taxon>Poaceae</taxon>
        <taxon>BOP clade</taxon>
        <taxon>Oryzoideae</taxon>
        <taxon>Oryzeae</taxon>
        <taxon>Oryzinae</taxon>
        <taxon>Oryza</taxon>
    </lineage>
</organism>
<dbReference type="EnsemblPlants" id="ONIVA02G26020.1">
    <property type="protein sequence ID" value="ONIVA02G26020.1"/>
    <property type="gene ID" value="ONIVA02G26020"/>
</dbReference>
<dbReference type="Proteomes" id="UP000006591">
    <property type="component" value="Chromosome 2"/>
</dbReference>
<dbReference type="Gramene" id="ONIVA02G26020.1">
    <property type="protein sequence ID" value="ONIVA02G26020.1"/>
    <property type="gene ID" value="ONIVA02G26020"/>
</dbReference>
<reference evidence="1" key="1">
    <citation type="submission" date="2015-04" db="UniProtKB">
        <authorList>
            <consortium name="EnsemblPlants"/>
        </authorList>
    </citation>
    <scope>IDENTIFICATION</scope>
    <source>
        <strain evidence="1">SL10</strain>
    </source>
</reference>
<dbReference type="AlphaFoldDB" id="A0A0E0G9J0"/>
<dbReference type="HOGENOM" id="CLU_138839_0_0_1"/>
<dbReference type="Gene3D" id="3.40.50.2000">
    <property type="entry name" value="Glycogen Phosphorylase B"/>
    <property type="match status" value="1"/>
</dbReference>
<sequence length="100" mass="10289">MSASPPTSAAAAAARLRGHGGVRCTVAVTRFVVGSTKPCLGSSLVHVAVFSDGCDEGGPTELGRPPWPILRAEVGSVGLDELVWEEAEQGRPATVVVYDT</sequence>
<accession>A0A0E0G9J0</accession>
<evidence type="ECO:0000313" key="1">
    <source>
        <dbReference type="EnsemblPlants" id="ONIVA02G26020.1"/>
    </source>
</evidence>
<protein>
    <submittedName>
        <fullName evidence="1">Uncharacterized protein</fullName>
    </submittedName>
</protein>
<proteinExistence type="predicted"/>
<name>A0A0E0G9J0_ORYNI</name>
<keyword evidence="2" id="KW-1185">Reference proteome</keyword>